<gene>
    <name evidence="2" type="ordered locus">BN6_57300</name>
</gene>
<dbReference type="Pfam" id="PF06527">
    <property type="entry name" value="TniQ"/>
    <property type="match status" value="1"/>
</dbReference>
<dbReference type="STRING" id="1179773.BN6_57300"/>
<keyword evidence="3" id="KW-1185">Reference proteome</keyword>
<dbReference type="BioCyc" id="SESP1179773:BN6_RS27575-MONOMER"/>
<dbReference type="AlphaFoldDB" id="K0K8L8"/>
<dbReference type="Proteomes" id="UP000006281">
    <property type="component" value="Chromosome"/>
</dbReference>
<feature type="domain" description="TniQ" evidence="1">
    <location>
        <begin position="8"/>
        <end position="162"/>
    </location>
</feature>
<organism evidence="2 3">
    <name type="scientific">Saccharothrix espanaensis (strain ATCC 51144 / DSM 44229 / JCM 9112 / NBRC 15066 / NRRL 15764)</name>
    <dbReference type="NCBI Taxonomy" id="1179773"/>
    <lineage>
        <taxon>Bacteria</taxon>
        <taxon>Bacillati</taxon>
        <taxon>Actinomycetota</taxon>
        <taxon>Actinomycetes</taxon>
        <taxon>Pseudonocardiales</taxon>
        <taxon>Pseudonocardiaceae</taxon>
        <taxon>Saccharothrix</taxon>
    </lineage>
</organism>
<dbReference type="KEGG" id="sesp:BN6_57300"/>
<dbReference type="RefSeq" id="WP_015103100.1">
    <property type="nucleotide sequence ID" value="NC_019673.1"/>
</dbReference>
<evidence type="ECO:0000313" key="2">
    <source>
        <dbReference type="EMBL" id="CCH32988.1"/>
    </source>
</evidence>
<protein>
    <recommendedName>
        <fullName evidence="1">TniQ domain-containing protein</fullName>
    </recommendedName>
</protein>
<reference evidence="2 3" key="1">
    <citation type="journal article" date="2012" name="BMC Genomics">
        <title>Complete genome sequence of Saccharothrix espanaensis DSM 44229T and comparison to the other completely sequenced Pseudonocardiaceae.</title>
        <authorList>
            <person name="Strobel T."/>
            <person name="Al-Dilaimi A."/>
            <person name="Blom J."/>
            <person name="Gessner A."/>
            <person name="Kalinowski J."/>
            <person name="Luzhetska M."/>
            <person name="Puhler A."/>
            <person name="Szczepanowski R."/>
            <person name="Bechthold A."/>
            <person name="Ruckert C."/>
        </authorList>
    </citation>
    <scope>NUCLEOTIDE SEQUENCE [LARGE SCALE GENOMIC DNA]</scope>
    <source>
        <strain evidence="3">ATCC 51144 / DSM 44229 / JCM 9112 / NBRC 15066 / NRRL 15764</strain>
    </source>
</reference>
<dbReference type="InterPro" id="IPR009492">
    <property type="entry name" value="TniQ"/>
</dbReference>
<dbReference type="PATRIC" id="fig|1179773.3.peg.5762"/>
<evidence type="ECO:0000259" key="1">
    <source>
        <dbReference type="Pfam" id="PF06527"/>
    </source>
</evidence>
<dbReference type="eggNOG" id="ENOG502Z8WC">
    <property type="taxonomic scope" value="Bacteria"/>
</dbReference>
<sequence length="169" mass="19030">MSPARRWPLHPQPGPLESLSSWLRRLARLYDLPAKDLLTHNLGLVDLQVPELLDGCPPEAMLAAIAERTGVDLARLRMMTLAGWSPWLFDPPSPNQDREVFDNYVRDNSVLFPPRAAPSYQLNRGRPWDGPWICGPGLRRACPLCAADADRGTGLLWQLPLMVGRFRRS</sequence>
<accession>K0K8L8</accession>
<name>K0K8L8_SACES</name>
<dbReference type="OrthoDB" id="4813139at2"/>
<evidence type="ECO:0000313" key="3">
    <source>
        <dbReference type="Proteomes" id="UP000006281"/>
    </source>
</evidence>
<dbReference type="HOGENOM" id="CLU_1577382_0_0_11"/>
<proteinExistence type="predicted"/>
<dbReference type="EMBL" id="HE804045">
    <property type="protein sequence ID" value="CCH32988.1"/>
    <property type="molecule type" value="Genomic_DNA"/>
</dbReference>